<name>A0A484NAU6_9ASTE</name>
<sequence>MPASSSPYRRTEEVNSAGETLLCSEEKGLLMFGHYSHIPLPDYVVPSTDNWLDRASSVKVEGNSSLSSDEADPPQEFHSPRVSFSLDDDAPPGSPAHPITLAPLHPAVLSCTENCRDRAPRLRFKSGSF</sequence>
<evidence type="ECO:0000313" key="3">
    <source>
        <dbReference type="Proteomes" id="UP000595140"/>
    </source>
</evidence>
<evidence type="ECO:0000313" key="2">
    <source>
        <dbReference type="EMBL" id="VFQ98170.1"/>
    </source>
</evidence>
<reference evidence="2 3" key="1">
    <citation type="submission" date="2018-04" db="EMBL/GenBank/DDBJ databases">
        <authorList>
            <person name="Vogel A."/>
        </authorList>
    </citation>
    <scope>NUCLEOTIDE SEQUENCE [LARGE SCALE GENOMIC DNA]</scope>
</reference>
<feature type="region of interest" description="Disordered" evidence="1">
    <location>
        <begin position="57"/>
        <end position="101"/>
    </location>
</feature>
<dbReference type="Proteomes" id="UP000595140">
    <property type="component" value="Unassembled WGS sequence"/>
</dbReference>
<protein>
    <submittedName>
        <fullName evidence="2">Uncharacterized protein</fullName>
    </submittedName>
</protein>
<dbReference type="EMBL" id="OOIL02006568">
    <property type="protein sequence ID" value="VFQ98170.1"/>
    <property type="molecule type" value="Genomic_DNA"/>
</dbReference>
<accession>A0A484NAU6</accession>
<keyword evidence="3" id="KW-1185">Reference proteome</keyword>
<gene>
    <name evidence="2" type="ORF">CCAM_LOCUS39946</name>
</gene>
<organism evidence="2 3">
    <name type="scientific">Cuscuta campestris</name>
    <dbReference type="NCBI Taxonomy" id="132261"/>
    <lineage>
        <taxon>Eukaryota</taxon>
        <taxon>Viridiplantae</taxon>
        <taxon>Streptophyta</taxon>
        <taxon>Embryophyta</taxon>
        <taxon>Tracheophyta</taxon>
        <taxon>Spermatophyta</taxon>
        <taxon>Magnoliopsida</taxon>
        <taxon>eudicotyledons</taxon>
        <taxon>Gunneridae</taxon>
        <taxon>Pentapetalae</taxon>
        <taxon>asterids</taxon>
        <taxon>lamiids</taxon>
        <taxon>Solanales</taxon>
        <taxon>Convolvulaceae</taxon>
        <taxon>Cuscuteae</taxon>
        <taxon>Cuscuta</taxon>
        <taxon>Cuscuta subgen. Grammica</taxon>
        <taxon>Cuscuta sect. Cleistogrammica</taxon>
    </lineage>
</organism>
<dbReference type="AlphaFoldDB" id="A0A484NAU6"/>
<proteinExistence type="predicted"/>
<evidence type="ECO:0000256" key="1">
    <source>
        <dbReference type="SAM" id="MobiDB-lite"/>
    </source>
</evidence>